<evidence type="ECO:0000256" key="1">
    <source>
        <dbReference type="ARBA" id="ARBA00004196"/>
    </source>
</evidence>
<dbReference type="InterPro" id="IPR034984">
    <property type="entry name" value="Imelysin-like_IPPA"/>
</dbReference>
<evidence type="ECO:0000256" key="3">
    <source>
        <dbReference type="SAM" id="SignalP"/>
    </source>
</evidence>
<evidence type="ECO:0000259" key="4">
    <source>
        <dbReference type="Pfam" id="PF09375"/>
    </source>
</evidence>
<evidence type="ECO:0000313" key="5">
    <source>
        <dbReference type="EMBL" id="CEA05160.1"/>
    </source>
</evidence>
<gene>
    <name evidence="5" type="ORF">BN1049_01938</name>
</gene>
<dbReference type="OrthoDB" id="5729110at2"/>
<organism evidence="5">
    <name type="scientific">Pseudomonas saudimassiliensis</name>
    <dbReference type="NCBI Taxonomy" id="1461581"/>
    <lineage>
        <taxon>Bacteria</taxon>
        <taxon>Pseudomonadati</taxon>
        <taxon>Pseudomonadota</taxon>
        <taxon>Gammaproteobacteria</taxon>
        <taxon>Pseudomonadales</taxon>
        <taxon>Pseudomonadaceae</taxon>
        <taxon>Pseudomonas</taxon>
    </lineage>
</organism>
<dbReference type="InterPro" id="IPR038352">
    <property type="entry name" value="Imelysin_sf"/>
</dbReference>
<dbReference type="Gene3D" id="1.20.1420.20">
    <property type="entry name" value="M75 peptidase, HXXE motif"/>
    <property type="match status" value="1"/>
</dbReference>
<dbReference type="PATRIC" id="fig|1461581.3.peg.1907"/>
<feature type="signal peptide" evidence="3">
    <location>
        <begin position="1"/>
        <end position="30"/>
    </location>
</feature>
<dbReference type="Pfam" id="PF09375">
    <property type="entry name" value="Peptidase_M75"/>
    <property type="match status" value="1"/>
</dbReference>
<feature type="chain" id="PRO_5007377949" evidence="3">
    <location>
        <begin position="31"/>
        <end position="348"/>
    </location>
</feature>
<dbReference type="EMBL" id="LK391969">
    <property type="protein sequence ID" value="CEF26993.1"/>
    <property type="molecule type" value="Genomic_DNA"/>
</dbReference>
<accession>A0A078MFX3</accession>
<dbReference type="RefSeq" id="WP_052508765.1">
    <property type="nucleotide sequence ID" value="NZ_LK391969.1"/>
</dbReference>
<protein>
    <submittedName>
        <fullName evidence="5">Peptidase M75, Imelysin</fullName>
    </submittedName>
</protein>
<dbReference type="AlphaFoldDB" id="A0A078MFX3"/>
<dbReference type="CDD" id="cd14659">
    <property type="entry name" value="Imelysin-like_IPPA"/>
    <property type="match status" value="1"/>
</dbReference>
<dbReference type="GO" id="GO:0030313">
    <property type="term" value="C:cell envelope"/>
    <property type="evidence" value="ECO:0007669"/>
    <property type="project" value="UniProtKB-SubCell"/>
</dbReference>
<name>A0A078MFX3_9PSED</name>
<dbReference type="EMBL" id="LM997413">
    <property type="protein sequence ID" value="CEA05160.1"/>
    <property type="molecule type" value="Genomic_DNA"/>
</dbReference>
<evidence type="ECO:0000256" key="2">
    <source>
        <dbReference type="ARBA" id="ARBA00022729"/>
    </source>
</evidence>
<dbReference type="InterPro" id="IPR018976">
    <property type="entry name" value="Imelysin-like"/>
</dbReference>
<proteinExistence type="predicted"/>
<keyword evidence="2 3" id="KW-0732">Signal</keyword>
<sequence>MSLFSRLSPRYLKWGVAALLAASFCTASWAAPAPREVWHDALAEGYAELTTATRALNQATTNYCATPSAEQRATLESSWRQAFDRWQAVRFVDFGPIERDNLAWQFQFWPDAKNTVARKVNAWLGSAQPVGLEQIQADSVAVQGFPALEYLLFDPQAAKAQPLPEAPACALASAISQLLEHNAVQLQEQWQAFRPHYLGTEQFQNTTVLAAMHGLEILRNKRLVAPMGLEGKPRRNPYIADAWRSEHSLAGIKASLLGLQQYFLPGLRQVMTSPAGTELADRLDQQLTATIARLERQPADLQQLLADDAGYRALQLIFIEVDKLNQLLSGNIASELGIVRGFNSSDGD</sequence>
<feature type="domain" description="Imelysin-like" evidence="4">
    <location>
        <begin position="44"/>
        <end position="316"/>
    </location>
</feature>
<reference evidence="5" key="1">
    <citation type="submission" date="2014-07" db="EMBL/GenBank/DDBJ databases">
        <authorList>
            <person name="Urmite Genomes Urmite Genomes"/>
        </authorList>
    </citation>
    <scope>NUCLEOTIDE SEQUENCE</scope>
    <source>
        <strain evidence="5">12M76_air</strain>
    </source>
</reference>
<comment type="subcellular location">
    <subcellularLocation>
        <location evidence="1">Cell envelope</location>
    </subcellularLocation>
</comment>